<organism evidence="2 3">
    <name type="scientific">Paenibacillus sabuli</name>
    <dbReference type="NCBI Taxonomy" id="2772509"/>
    <lineage>
        <taxon>Bacteria</taxon>
        <taxon>Bacillati</taxon>
        <taxon>Bacillota</taxon>
        <taxon>Bacilli</taxon>
        <taxon>Bacillales</taxon>
        <taxon>Paenibacillaceae</taxon>
        <taxon>Paenibacillus</taxon>
    </lineage>
</organism>
<dbReference type="EMBL" id="JACXIZ010000052">
    <property type="protein sequence ID" value="MBD2848069.1"/>
    <property type="molecule type" value="Genomic_DNA"/>
</dbReference>
<evidence type="ECO:0000313" key="3">
    <source>
        <dbReference type="Proteomes" id="UP000621560"/>
    </source>
</evidence>
<sequence>MQIKQKIEEYLGRGKKATVGLEELERLFDGSEAEPRAFAEAVAGLEQSGVLLAVKSAGRTIRPPQLAYRYRVNKSRLQASHIRQLHQVRLGLHPAIQLDGYFAWPEQQWLADRPWIERIDRVLKVEGLPQRSAPAPERSYQLTGNEKWIAELGGEALLRRVQLWDALRIQPVADPLMLAVNPAALGAAASDDSRCLHLIVENKTTFQALLPVLSGSAFSTLIYGCGNKITGNLSMFALQFPAPDREHRFFYFGDLDHEGIRIWHEAGAQRELLPAVPFYEACLAHAWAIGKEYQRPAEAALAAFLPFFAEVQQQQIAQCLGSGGYCPQETLSTRQLQQIWGSPAWMQWIESK</sequence>
<gene>
    <name evidence="2" type="ORF">IDH44_22970</name>
</gene>
<proteinExistence type="predicted"/>
<dbReference type="RefSeq" id="WP_190921172.1">
    <property type="nucleotide sequence ID" value="NZ_JACXIZ010000052.1"/>
</dbReference>
<dbReference type="Proteomes" id="UP000621560">
    <property type="component" value="Unassembled WGS sequence"/>
</dbReference>
<dbReference type="Pfam" id="PF09983">
    <property type="entry name" value="JetD_C"/>
    <property type="match status" value="1"/>
</dbReference>
<name>A0A927GTP3_9BACL</name>
<comment type="caution">
    <text evidence="2">The sequence shown here is derived from an EMBL/GenBank/DDBJ whole genome shotgun (WGS) entry which is preliminary data.</text>
</comment>
<feature type="domain" description="Wadjet protein JetD C-terminal" evidence="1">
    <location>
        <begin position="198"/>
        <end position="266"/>
    </location>
</feature>
<accession>A0A927GTP3</accession>
<protein>
    <recommendedName>
        <fullName evidence="1">Wadjet protein JetD C-terminal domain-containing protein</fullName>
    </recommendedName>
</protein>
<reference evidence="2" key="1">
    <citation type="submission" date="2020-09" db="EMBL/GenBank/DDBJ databases">
        <title>A novel bacterium of genus Paenibacillus, isolated from South China Sea.</title>
        <authorList>
            <person name="Huang H."/>
            <person name="Mo K."/>
            <person name="Hu Y."/>
        </authorList>
    </citation>
    <scope>NUCLEOTIDE SEQUENCE</scope>
    <source>
        <strain evidence="2">IB182496</strain>
    </source>
</reference>
<evidence type="ECO:0000313" key="2">
    <source>
        <dbReference type="EMBL" id="MBD2848069.1"/>
    </source>
</evidence>
<dbReference type="InterPro" id="IPR024534">
    <property type="entry name" value="JetD_C"/>
</dbReference>
<dbReference type="AlphaFoldDB" id="A0A927GTP3"/>
<keyword evidence="3" id="KW-1185">Reference proteome</keyword>
<evidence type="ECO:0000259" key="1">
    <source>
        <dbReference type="Pfam" id="PF09983"/>
    </source>
</evidence>